<dbReference type="GO" id="GO:0000978">
    <property type="term" value="F:RNA polymerase II cis-regulatory region sequence-specific DNA binding"/>
    <property type="evidence" value="ECO:0007669"/>
    <property type="project" value="TreeGrafter"/>
</dbReference>
<feature type="domain" description="C2H2-type" evidence="12">
    <location>
        <begin position="562"/>
        <end position="589"/>
    </location>
</feature>
<feature type="domain" description="C2H2-type" evidence="12">
    <location>
        <begin position="394"/>
        <end position="421"/>
    </location>
</feature>
<dbReference type="Gene3D" id="6.10.140.140">
    <property type="match status" value="1"/>
</dbReference>
<evidence type="ECO:0000256" key="3">
    <source>
        <dbReference type="ARBA" id="ARBA00022723"/>
    </source>
</evidence>
<protein>
    <recommendedName>
        <fullName evidence="12">C2H2-type domain-containing protein</fullName>
    </recommendedName>
</protein>
<evidence type="ECO:0000256" key="8">
    <source>
        <dbReference type="ARBA" id="ARBA00023163"/>
    </source>
</evidence>
<name>A0A8C5PXG9_9ANUR</name>
<dbReference type="AlphaFoldDB" id="A0A8C5PXG9"/>
<feature type="region of interest" description="Disordered" evidence="11">
    <location>
        <begin position="166"/>
        <end position="305"/>
    </location>
</feature>
<comment type="similarity">
    <text evidence="2">Belongs to the krueppel C2H2-type zinc-finger protein family.</text>
</comment>
<feature type="domain" description="C2H2-type" evidence="12">
    <location>
        <begin position="534"/>
        <end position="561"/>
    </location>
</feature>
<feature type="region of interest" description="Disordered" evidence="11">
    <location>
        <begin position="326"/>
        <end position="361"/>
    </location>
</feature>
<dbReference type="InterPro" id="IPR050329">
    <property type="entry name" value="GLI_C2H2-zinc-finger"/>
</dbReference>
<sequence>MNSDTARDPLSQRILDLTLEMIFLLTGEGHMVVKIHEMVSDSSRHQISEGHGRSQSFNTEPPPHSGIHEQNHEKILELSNQITRLLTGEVPIRCEDVTVYLSMEEWEYVERHKELYEDVMMEDHQPVITLDKSVSGEFHALVSLWDIGCENGSEILSNNVEKDLNKTRNGRAESATSTERESLASEERHVPEKEIYPITEPPEYSPPDIKEEPASCDEGNLTDTDMYEPPEHAQTQYTSTYTGAESESHGEGDISHPDISPLPEHTQTEYPSTDIKEESPTYGEGNLTYSDMYEPPEHLKSNPNPVEINHSKSLIESRKPDHRIYSTDPLTQNSVYKGHSAPSSEMGKVSYNESDPVTHETNMGEEPFLPNWCGNHSTLPSPLTQHFHMEGQPMSGPDCGKLFTDFTVLTKHQRIHRGKKVFKDPECEKCFSDTSNHSTNKVTSTGEKTCKCPESGKCFTRTTILAENRMTHTGENPFTCSVCGKCFKQPSILLRHNNIHTGVKPFKCFECGKCFTQSSYLTKHKIIHTGEKPFKCFECGKCFTQSSHLTKHKIIHTGEKPFKCSKCGKCFNRASSLAQHNMIHTGEKPFKCSICGKCFNRASILAQHRMTHTGEKPFKCSICGKCFTRPSTLAEHNITHTGVK</sequence>
<keyword evidence="6" id="KW-0862">Zinc</keyword>
<feature type="domain" description="C2H2-type" evidence="12">
    <location>
        <begin position="506"/>
        <end position="533"/>
    </location>
</feature>
<evidence type="ECO:0000313" key="13">
    <source>
        <dbReference type="Ensembl" id="ENSLLEP00000029035.1"/>
    </source>
</evidence>
<comment type="subcellular location">
    <subcellularLocation>
        <location evidence="1">Nucleus</location>
    </subcellularLocation>
</comment>
<reference evidence="13" key="1">
    <citation type="submission" date="2025-08" db="UniProtKB">
        <authorList>
            <consortium name="Ensembl"/>
        </authorList>
    </citation>
    <scope>IDENTIFICATION</scope>
</reference>
<keyword evidence="9" id="KW-0539">Nucleus</keyword>
<evidence type="ECO:0000256" key="11">
    <source>
        <dbReference type="SAM" id="MobiDB-lite"/>
    </source>
</evidence>
<dbReference type="FunFam" id="3.30.160.60:FF:002063">
    <property type="entry name" value="RB associated KRAB zinc finger"/>
    <property type="match status" value="1"/>
</dbReference>
<reference evidence="13" key="2">
    <citation type="submission" date="2025-09" db="UniProtKB">
        <authorList>
            <consortium name="Ensembl"/>
        </authorList>
    </citation>
    <scope>IDENTIFICATION</scope>
</reference>
<dbReference type="Gene3D" id="3.30.160.60">
    <property type="entry name" value="Classic Zinc Finger"/>
    <property type="match status" value="8"/>
</dbReference>
<evidence type="ECO:0000256" key="2">
    <source>
        <dbReference type="ARBA" id="ARBA00006991"/>
    </source>
</evidence>
<feature type="domain" description="C2H2-type" evidence="12">
    <location>
        <begin position="618"/>
        <end position="644"/>
    </location>
</feature>
<dbReference type="InterPro" id="IPR013087">
    <property type="entry name" value="Znf_C2H2_type"/>
</dbReference>
<dbReference type="GO" id="GO:0005634">
    <property type="term" value="C:nucleus"/>
    <property type="evidence" value="ECO:0007669"/>
    <property type="project" value="UniProtKB-SubCell"/>
</dbReference>
<evidence type="ECO:0000256" key="5">
    <source>
        <dbReference type="ARBA" id="ARBA00022771"/>
    </source>
</evidence>
<evidence type="ECO:0000256" key="7">
    <source>
        <dbReference type="ARBA" id="ARBA00023015"/>
    </source>
</evidence>
<feature type="compositionally biased region" description="Polar residues" evidence="11">
    <location>
        <begin position="233"/>
        <end position="245"/>
    </location>
</feature>
<keyword evidence="14" id="KW-1185">Reference proteome</keyword>
<evidence type="ECO:0000256" key="6">
    <source>
        <dbReference type="ARBA" id="ARBA00022833"/>
    </source>
</evidence>
<evidence type="ECO:0000259" key="12">
    <source>
        <dbReference type="PROSITE" id="PS50157"/>
    </source>
</evidence>
<dbReference type="SUPFAM" id="SSF57667">
    <property type="entry name" value="beta-beta-alpha zinc fingers"/>
    <property type="match status" value="5"/>
</dbReference>
<feature type="compositionally biased region" description="Basic and acidic residues" evidence="11">
    <location>
        <begin position="178"/>
        <end position="195"/>
    </location>
</feature>
<dbReference type="FunFam" id="3.30.160.60:FF:000358">
    <property type="entry name" value="zinc finger protein 24"/>
    <property type="match status" value="1"/>
</dbReference>
<feature type="region of interest" description="Disordered" evidence="11">
    <location>
        <begin position="43"/>
        <end position="68"/>
    </location>
</feature>
<dbReference type="FunFam" id="3.30.160.60:FF:002090">
    <property type="entry name" value="Zinc finger protein 473"/>
    <property type="match status" value="2"/>
</dbReference>
<feature type="domain" description="C2H2-type" evidence="12">
    <location>
        <begin position="450"/>
        <end position="477"/>
    </location>
</feature>
<dbReference type="FunFam" id="3.30.160.60:FF:000557">
    <property type="entry name" value="zinc finger and SCAN domain-containing protein 29"/>
    <property type="match status" value="2"/>
</dbReference>
<dbReference type="PANTHER" id="PTHR19818:SF158">
    <property type="entry name" value="C2H2-TYPE DOMAIN-CONTAINING PROTEIN-RELATED"/>
    <property type="match status" value="1"/>
</dbReference>
<feature type="compositionally biased region" description="Basic and acidic residues" evidence="11">
    <location>
        <begin position="246"/>
        <end position="256"/>
    </location>
</feature>
<dbReference type="SUPFAM" id="SSF109640">
    <property type="entry name" value="KRAB domain (Kruppel-associated box)"/>
    <property type="match status" value="1"/>
</dbReference>
<dbReference type="InterPro" id="IPR036051">
    <property type="entry name" value="KRAB_dom_sf"/>
</dbReference>
<dbReference type="PANTHER" id="PTHR19818">
    <property type="entry name" value="ZINC FINGER PROTEIN ZIC AND GLI"/>
    <property type="match status" value="1"/>
</dbReference>
<dbReference type="GO" id="GO:0045944">
    <property type="term" value="P:positive regulation of transcription by RNA polymerase II"/>
    <property type="evidence" value="ECO:0007669"/>
    <property type="project" value="UniProtKB-ARBA"/>
</dbReference>
<keyword evidence="3" id="KW-0479">Metal-binding</keyword>
<feature type="compositionally biased region" description="Basic and acidic residues" evidence="11">
    <location>
        <begin position="43"/>
        <end position="52"/>
    </location>
</feature>
<keyword evidence="5 10" id="KW-0863">Zinc-finger</keyword>
<evidence type="ECO:0000256" key="1">
    <source>
        <dbReference type="ARBA" id="ARBA00004123"/>
    </source>
</evidence>
<dbReference type="GeneTree" id="ENSGT01150000286941"/>
<accession>A0A8C5PXG9</accession>
<feature type="domain" description="C2H2-type" evidence="12">
    <location>
        <begin position="590"/>
        <end position="617"/>
    </location>
</feature>
<feature type="compositionally biased region" description="Polar residues" evidence="11">
    <location>
        <begin position="351"/>
        <end position="361"/>
    </location>
</feature>
<feature type="domain" description="C2H2-type" evidence="12">
    <location>
        <begin position="478"/>
        <end position="505"/>
    </location>
</feature>
<evidence type="ECO:0000256" key="4">
    <source>
        <dbReference type="ARBA" id="ARBA00022737"/>
    </source>
</evidence>
<dbReference type="PROSITE" id="PS00028">
    <property type="entry name" value="ZINC_FINGER_C2H2_1"/>
    <property type="match status" value="6"/>
</dbReference>
<dbReference type="Proteomes" id="UP000694569">
    <property type="component" value="Unplaced"/>
</dbReference>
<evidence type="ECO:0000256" key="10">
    <source>
        <dbReference type="PROSITE-ProRule" id="PRU00042"/>
    </source>
</evidence>
<evidence type="ECO:0000256" key="9">
    <source>
        <dbReference type="ARBA" id="ARBA00023242"/>
    </source>
</evidence>
<proteinExistence type="inferred from homology"/>
<dbReference type="InterPro" id="IPR036236">
    <property type="entry name" value="Znf_C2H2_sf"/>
</dbReference>
<keyword evidence="4" id="KW-0677">Repeat</keyword>
<dbReference type="Pfam" id="PF01352">
    <property type="entry name" value="KRAB"/>
    <property type="match status" value="1"/>
</dbReference>
<keyword evidence="7" id="KW-0805">Transcription regulation</keyword>
<dbReference type="PROSITE" id="PS50157">
    <property type="entry name" value="ZINC_FINGER_C2H2_2"/>
    <property type="match status" value="8"/>
</dbReference>
<dbReference type="Pfam" id="PF00096">
    <property type="entry name" value="zf-C2H2"/>
    <property type="match status" value="6"/>
</dbReference>
<dbReference type="InterPro" id="IPR001909">
    <property type="entry name" value="KRAB"/>
</dbReference>
<dbReference type="Ensembl" id="ENSLLET00000030162.1">
    <property type="protein sequence ID" value="ENSLLEP00000029035.1"/>
    <property type="gene ID" value="ENSLLEG00000018386.1"/>
</dbReference>
<organism evidence="13 14">
    <name type="scientific">Leptobrachium leishanense</name>
    <name type="common">Leishan spiny toad</name>
    <dbReference type="NCBI Taxonomy" id="445787"/>
    <lineage>
        <taxon>Eukaryota</taxon>
        <taxon>Metazoa</taxon>
        <taxon>Chordata</taxon>
        <taxon>Craniata</taxon>
        <taxon>Vertebrata</taxon>
        <taxon>Euteleostomi</taxon>
        <taxon>Amphibia</taxon>
        <taxon>Batrachia</taxon>
        <taxon>Anura</taxon>
        <taxon>Pelobatoidea</taxon>
        <taxon>Megophryidae</taxon>
        <taxon>Leptobrachium</taxon>
    </lineage>
</organism>
<dbReference type="SMART" id="SM00355">
    <property type="entry name" value="ZnF_C2H2"/>
    <property type="match status" value="7"/>
</dbReference>
<evidence type="ECO:0000313" key="14">
    <source>
        <dbReference type="Proteomes" id="UP000694569"/>
    </source>
</evidence>
<dbReference type="CDD" id="cd07765">
    <property type="entry name" value="KRAB_A-box"/>
    <property type="match status" value="1"/>
</dbReference>
<keyword evidence="8" id="KW-0804">Transcription</keyword>
<dbReference type="GO" id="GO:0008270">
    <property type="term" value="F:zinc ion binding"/>
    <property type="evidence" value="ECO:0007669"/>
    <property type="project" value="UniProtKB-KW"/>
</dbReference>
<dbReference type="GO" id="GO:0000981">
    <property type="term" value="F:DNA-binding transcription factor activity, RNA polymerase II-specific"/>
    <property type="evidence" value="ECO:0007669"/>
    <property type="project" value="TreeGrafter"/>
</dbReference>